<dbReference type="InterPro" id="IPR029056">
    <property type="entry name" value="Ribokinase-like"/>
</dbReference>
<dbReference type="Gene3D" id="3.40.1190.20">
    <property type="match status" value="1"/>
</dbReference>
<feature type="domain" description="Pyridoxamine kinase/Phosphomethylpyrimidine kinase" evidence="2">
    <location>
        <begin position="27"/>
        <end position="275"/>
    </location>
</feature>
<dbReference type="Pfam" id="PF03070">
    <property type="entry name" value="TENA_THI-4"/>
    <property type="match status" value="1"/>
</dbReference>
<reference evidence="3" key="2">
    <citation type="submission" date="2021-01" db="EMBL/GenBank/DDBJ databases">
        <authorList>
            <person name="Schikora-Tamarit M.A."/>
        </authorList>
    </citation>
    <scope>NUCLEOTIDE SEQUENCE</scope>
    <source>
        <strain evidence="3">CBS6341</strain>
    </source>
</reference>
<evidence type="ECO:0000259" key="2">
    <source>
        <dbReference type="Pfam" id="PF08543"/>
    </source>
</evidence>
<dbReference type="GO" id="GO:0005829">
    <property type="term" value="C:cytosol"/>
    <property type="evidence" value="ECO:0007669"/>
    <property type="project" value="TreeGrafter"/>
</dbReference>
<dbReference type="CDD" id="cd01169">
    <property type="entry name" value="HMPP_kinase"/>
    <property type="match status" value="1"/>
</dbReference>
<dbReference type="OrthoDB" id="10028886at2759"/>
<accession>A0A9P8TB70</accession>
<dbReference type="PANTHER" id="PTHR20858:SF17">
    <property type="entry name" value="HYDROXYMETHYLPYRIMIDINE_PHOSPHOMETHYLPYRIMIDINE KINASE THI20-RELATED"/>
    <property type="match status" value="1"/>
</dbReference>
<proteinExistence type="predicted"/>
<dbReference type="AlphaFoldDB" id="A0A9P8TB70"/>
<name>A0A9P8TB70_9ASCO</name>
<dbReference type="GO" id="GO:0008902">
    <property type="term" value="F:hydroxymethylpyrimidine kinase activity"/>
    <property type="evidence" value="ECO:0007669"/>
    <property type="project" value="TreeGrafter"/>
</dbReference>
<sequence length="504" mass="56374">MTEIIDIQGIEAYPQQLSTVLTVAGSDSSGGAGIEADIKSITANGGYALTTITALTAQNTYGVDGIKYTDADTLKTISEAIFKDIRIDAIKTGLLTPDSIDVLSTSLEKFQIKVPLVIDPVMISSSGFDLTSSDILESLIQKLGKFCTLLTPNYIEAQNILKIYGIETKKVENYHELQKLAKLISEKTKISNILLKGGHSPWDSSYVTDILYLGQTDEFKVFRSNYLTIPNTHGTGCTLASTIATKLAQGYSLTKSVQLGISYVQNAIQSSSKVTLFHDENGPLNHIYNVSKRVKSFADYLITHPKVAKNWSNYINHDFVSLLAHDKLKPEQFHHFVKQDFKYLENYARIHSIALSKAPDFNCIYGEVEILNSIHTEMNKHSSKFDKTKIVELSEACQNYVDYLFKVAATGSFLEIQVALSPCLFGYYYAAIPFKTSKTTQNDHYIDWLDTYTSDNFKRAVETGKELLDAHSKELNSEQLNKLVDIFNNVCSLEEKFWDEALQQ</sequence>
<evidence type="ECO:0000313" key="4">
    <source>
        <dbReference type="Proteomes" id="UP000769528"/>
    </source>
</evidence>
<protein>
    <submittedName>
        <fullName evidence="3">Uncharacterized protein</fullName>
    </submittedName>
</protein>
<dbReference type="InterPro" id="IPR013749">
    <property type="entry name" value="PM/HMP-P_kinase-1"/>
</dbReference>
<dbReference type="SUPFAM" id="SSF53613">
    <property type="entry name" value="Ribokinase-like"/>
    <property type="match status" value="1"/>
</dbReference>
<dbReference type="SUPFAM" id="SSF48613">
    <property type="entry name" value="Heme oxygenase-like"/>
    <property type="match status" value="1"/>
</dbReference>
<dbReference type="GO" id="GO:0009228">
    <property type="term" value="P:thiamine biosynthetic process"/>
    <property type="evidence" value="ECO:0007669"/>
    <property type="project" value="InterPro"/>
</dbReference>
<feature type="domain" description="Thiaminase-2/PQQC" evidence="1">
    <location>
        <begin position="304"/>
        <end position="503"/>
    </location>
</feature>
<dbReference type="Gene3D" id="1.20.910.10">
    <property type="entry name" value="Heme oxygenase-like"/>
    <property type="match status" value="1"/>
</dbReference>
<dbReference type="PANTHER" id="PTHR20858">
    <property type="entry name" value="PHOSPHOMETHYLPYRIMIDINE KINASE"/>
    <property type="match status" value="1"/>
</dbReference>
<evidence type="ECO:0000313" key="3">
    <source>
        <dbReference type="EMBL" id="KAH3672676.1"/>
    </source>
</evidence>
<evidence type="ECO:0000259" key="1">
    <source>
        <dbReference type="Pfam" id="PF03070"/>
    </source>
</evidence>
<dbReference type="InterPro" id="IPR004399">
    <property type="entry name" value="HMP/HMP-P_kinase_dom"/>
</dbReference>
<dbReference type="Proteomes" id="UP000769528">
    <property type="component" value="Unassembled WGS sequence"/>
</dbReference>
<dbReference type="NCBIfam" id="TIGR00097">
    <property type="entry name" value="HMP-P_kinase"/>
    <property type="match status" value="1"/>
</dbReference>
<dbReference type="Pfam" id="PF08543">
    <property type="entry name" value="Phos_pyr_kin"/>
    <property type="match status" value="1"/>
</dbReference>
<dbReference type="InterPro" id="IPR016084">
    <property type="entry name" value="Haem_Oase-like_multi-hlx"/>
</dbReference>
<dbReference type="InterPro" id="IPR004305">
    <property type="entry name" value="Thiaminase-2/PQQC"/>
</dbReference>
<dbReference type="CDD" id="cd19367">
    <property type="entry name" value="TenA_C_ScTHI20-like"/>
    <property type="match status" value="1"/>
</dbReference>
<organism evidence="3 4">
    <name type="scientific">Wickerhamomyces mucosus</name>
    <dbReference type="NCBI Taxonomy" id="1378264"/>
    <lineage>
        <taxon>Eukaryota</taxon>
        <taxon>Fungi</taxon>
        <taxon>Dikarya</taxon>
        <taxon>Ascomycota</taxon>
        <taxon>Saccharomycotina</taxon>
        <taxon>Saccharomycetes</taxon>
        <taxon>Phaffomycetales</taxon>
        <taxon>Wickerhamomycetaceae</taxon>
        <taxon>Wickerhamomyces</taxon>
    </lineage>
</organism>
<comment type="caution">
    <text evidence="3">The sequence shown here is derived from an EMBL/GenBank/DDBJ whole genome shotgun (WGS) entry which is preliminary data.</text>
</comment>
<dbReference type="EMBL" id="JAEUBF010001116">
    <property type="protein sequence ID" value="KAH3672676.1"/>
    <property type="molecule type" value="Genomic_DNA"/>
</dbReference>
<reference evidence="3" key="1">
    <citation type="journal article" date="2021" name="Open Biol.">
        <title>Shared evolutionary footprints suggest mitochondrial oxidative damage underlies multiple complex I losses in fungi.</title>
        <authorList>
            <person name="Schikora-Tamarit M.A."/>
            <person name="Marcet-Houben M."/>
            <person name="Nosek J."/>
            <person name="Gabaldon T."/>
        </authorList>
    </citation>
    <scope>NUCLEOTIDE SEQUENCE</scope>
    <source>
        <strain evidence="3">CBS6341</strain>
    </source>
</reference>
<gene>
    <name evidence="3" type="ORF">WICMUC_004194</name>
</gene>
<keyword evidence="4" id="KW-1185">Reference proteome</keyword>
<dbReference type="GO" id="GO:0008972">
    <property type="term" value="F:phosphomethylpyrimidine kinase activity"/>
    <property type="evidence" value="ECO:0007669"/>
    <property type="project" value="InterPro"/>
</dbReference>